<proteinExistence type="predicted"/>
<evidence type="ECO:0000256" key="1">
    <source>
        <dbReference type="SAM" id="MobiDB-lite"/>
    </source>
</evidence>
<evidence type="ECO:0000313" key="2">
    <source>
        <dbReference type="EMBL" id="KKK83542.1"/>
    </source>
</evidence>
<feature type="compositionally biased region" description="Low complexity" evidence="1">
    <location>
        <begin position="84"/>
        <end position="106"/>
    </location>
</feature>
<organism evidence="2">
    <name type="scientific">marine sediment metagenome</name>
    <dbReference type="NCBI Taxonomy" id="412755"/>
    <lineage>
        <taxon>unclassified sequences</taxon>
        <taxon>metagenomes</taxon>
        <taxon>ecological metagenomes</taxon>
    </lineage>
</organism>
<reference evidence="2" key="1">
    <citation type="journal article" date="2015" name="Nature">
        <title>Complex archaea that bridge the gap between prokaryotes and eukaryotes.</title>
        <authorList>
            <person name="Spang A."/>
            <person name="Saw J.H."/>
            <person name="Jorgensen S.L."/>
            <person name="Zaremba-Niedzwiedzka K."/>
            <person name="Martijn J."/>
            <person name="Lind A.E."/>
            <person name="van Eijk R."/>
            <person name="Schleper C."/>
            <person name="Guy L."/>
            <person name="Ettema T.J."/>
        </authorList>
    </citation>
    <scope>NUCLEOTIDE SEQUENCE</scope>
</reference>
<protein>
    <submittedName>
        <fullName evidence="2">Uncharacterized protein</fullName>
    </submittedName>
</protein>
<dbReference type="EMBL" id="LAZR01052174">
    <property type="protein sequence ID" value="KKK83542.1"/>
    <property type="molecule type" value="Genomic_DNA"/>
</dbReference>
<feature type="non-terminal residue" evidence="2">
    <location>
        <position position="156"/>
    </location>
</feature>
<accession>A0A0F8YQ98</accession>
<name>A0A0F8YQ98_9ZZZZ</name>
<gene>
    <name evidence="2" type="ORF">LCGC14_2792350</name>
</gene>
<comment type="caution">
    <text evidence="2">The sequence shown here is derived from an EMBL/GenBank/DDBJ whole genome shotgun (WGS) entry which is preliminary data.</text>
</comment>
<dbReference type="AlphaFoldDB" id="A0A0F8YQ98"/>
<sequence length="156" mass="16527">MNTKAKAASRSLTPKQADIKAASLIRGIDNSVARIKKEAASIADAAKQLKKSVLPALSNPKAKASAKIPAKKASVRIPAKKASAKASAKKAPAQSPSKAAQKAKPPVKGRPTIKEAIQETIRTSDGSSPAELWKKVVGRYGYWSRQSLYNALKDVK</sequence>
<feature type="region of interest" description="Disordered" evidence="1">
    <location>
        <begin position="53"/>
        <end position="112"/>
    </location>
</feature>
<feature type="compositionally biased region" description="Basic residues" evidence="1">
    <location>
        <begin position="69"/>
        <end position="83"/>
    </location>
</feature>